<feature type="region of interest" description="Disordered" evidence="1">
    <location>
        <begin position="1"/>
        <end position="23"/>
    </location>
</feature>
<feature type="region of interest" description="Disordered" evidence="1">
    <location>
        <begin position="52"/>
        <end position="75"/>
    </location>
</feature>
<evidence type="ECO:0000313" key="2">
    <source>
        <dbReference type="EMBL" id="KAJ9131067.1"/>
    </source>
</evidence>
<organism evidence="2 3">
    <name type="scientific">Pleurostoma richardsiae</name>
    <dbReference type="NCBI Taxonomy" id="41990"/>
    <lineage>
        <taxon>Eukaryota</taxon>
        <taxon>Fungi</taxon>
        <taxon>Dikarya</taxon>
        <taxon>Ascomycota</taxon>
        <taxon>Pezizomycotina</taxon>
        <taxon>Sordariomycetes</taxon>
        <taxon>Sordariomycetidae</taxon>
        <taxon>Calosphaeriales</taxon>
        <taxon>Pleurostomataceae</taxon>
        <taxon>Pleurostoma</taxon>
    </lineage>
</organism>
<evidence type="ECO:0000256" key="1">
    <source>
        <dbReference type="SAM" id="MobiDB-lite"/>
    </source>
</evidence>
<reference evidence="2" key="1">
    <citation type="submission" date="2022-07" db="EMBL/GenBank/DDBJ databases">
        <title>Fungi with potential for degradation of polypropylene.</title>
        <authorList>
            <person name="Gostincar C."/>
        </authorList>
    </citation>
    <scope>NUCLEOTIDE SEQUENCE</scope>
    <source>
        <strain evidence="2">EXF-13308</strain>
    </source>
</reference>
<comment type="caution">
    <text evidence="2">The sequence shown here is derived from an EMBL/GenBank/DDBJ whole genome shotgun (WGS) entry which is preliminary data.</text>
</comment>
<gene>
    <name evidence="2" type="ORF">NKR23_g11891</name>
</gene>
<keyword evidence="3" id="KW-1185">Reference proteome</keyword>
<protein>
    <submittedName>
        <fullName evidence="2">Uncharacterized protein</fullName>
    </submittedName>
</protein>
<dbReference type="Proteomes" id="UP001174694">
    <property type="component" value="Unassembled WGS sequence"/>
</dbReference>
<dbReference type="AlphaFoldDB" id="A0AA38VGR7"/>
<proteinExistence type="predicted"/>
<accession>A0AA38VGR7</accession>
<evidence type="ECO:0000313" key="3">
    <source>
        <dbReference type="Proteomes" id="UP001174694"/>
    </source>
</evidence>
<sequence length="75" mass="8160">MLKNLGATEAEVKGLLSDGPVTGMDKEASLVMQACDEITLKGAIQDPTMKRMKEKVPLESEEEIDEKIGRSTRPA</sequence>
<name>A0AA38VGR7_9PEZI</name>
<dbReference type="EMBL" id="JANBVO010000073">
    <property type="protein sequence ID" value="KAJ9131067.1"/>
    <property type="molecule type" value="Genomic_DNA"/>
</dbReference>